<evidence type="ECO:0000256" key="6">
    <source>
        <dbReference type="ARBA" id="ARBA00037114"/>
    </source>
</evidence>
<accession>A0ABV1JXQ2</accession>
<protein>
    <submittedName>
        <fullName evidence="8">Peptide deformylase</fullName>
    </submittedName>
</protein>
<dbReference type="Proteomes" id="UP001464923">
    <property type="component" value="Unassembled WGS sequence"/>
</dbReference>
<evidence type="ECO:0000313" key="8">
    <source>
        <dbReference type="EMBL" id="MEQ3540744.1"/>
    </source>
</evidence>
<feature type="compositionally biased region" description="Basic and acidic residues" evidence="7">
    <location>
        <begin position="74"/>
        <end position="83"/>
    </location>
</feature>
<organism evidence="8 9">
    <name type="scientific">Pseudonocardia tropica</name>
    <dbReference type="NCBI Taxonomy" id="681289"/>
    <lineage>
        <taxon>Bacteria</taxon>
        <taxon>Bacillati</taxon>
        <taxon>Actinomycetota</taxon>
        <taxon>Actinomycetes</taxon>
        <taxon>Pseudonocardiales</taxon>
        <taxon>Pseudonocardiaceae</taxon>
        <taxon>Pseudonocardia</taxon>
    </lineage>
</organism>
<feature type="region of interest" description="Disordered" evidence="7">
    <location>
        <begin position="74"/>
        <end position="98"/>
    </location>
</feature>
<proteinExistence type="inferred from homology"/>
<dbReference type="SUPFAM" id="SSF56420">
    <property type="entry name" value="Peptide deformylase"/>
    <property type="match status" value="1"/>
</dbReference>
<evidence type="ECO:0000256" key="5">
    <source>
        <dbReference type="ARBA" id="ARBA00023004"/>
    </source>
</evidence>
<comment type="similarity">
    <text evidence="1">Belongs to the polypeptide deformylase family.</text>
</comment>
<dbReference type="RefSeq" id="WP_349302414.1">
    <property type="nucleotide sequence ID" value="NZ_JBEDNP010000010.1"/>
</dbReference>
<evidence type="ECO:0000256" key="1">
    <source>
        <dbReference type="ARBA" id="ARBA00010759"/>
    </source>
</evidence>
<evidence type="ECO:0000313" key="9">
    <source>
        <dbReference type="Proteomes" id="UP001464923"/>
    </source>
</evidence>
<dbReference type="Gene3D" id="3.90.45.10">
    <property type="entry name" value="Peptide deformylase"/>
    <property type="match status" value="1"/>
</dbReference>
<dbReference type="PANTHER" id="PTHR10458">
    <property type="entry name" value="PEPTIDE DEFORMYLASE"/>
    <property type="match status" value="1"/>
</dbReference>
<keyword evidence="5" id="KW-0408">Iron</keyword>
<evidence type="ECO:0000256" key="7">
    <source>
        <dbReference type="SAM" id="MobiDB-lite"/>
    </source>
</evidence>
<dbReference type="PRINTS" id="PR01576">
    <property type="entry name" value="PDEFORMYLASE"/>
</dbReference>
<dbReference type="PANTHER" id="PTHR10458:SF2">
    <property type="entry name" value="PEPTIDE DEFORMYLASE, MITOCHONDRIAL"/>
    <property type="match status" value="1"/>
</dbReference>
<dbReference type="InterPro" id="IPR036821">
    <property type="entry name" value="Peptide_deformylase_sf"/>
</dbReference>
<gene>
    <name evidence="8" type="ORF">WHI96_18195</name>
</gene>
<comment type="function">
    <text evidence="6">Removes the formyl group from the N-terminal Met of newly synthesized proteins.</text>
</comment>
<keyword evidence="9" id="KW-1185">Reference proteome</keyword>
<name>A0ABV1JXQ2_9PSEU</name>
<comment type="caution">
    <text evidence="8">The sequence shown here is derived from an EMBL/GenBank/DDBJ whole genome shotgun (WGS) entry which is preliminary data.</text>
</comment>
<evidence type="ECO:0000256" key="3">
    <source>
        <dbReference type="ARBA" id="ARBA00022801"/>
    </source>
</evidence>
<dbReference type="EMBL" id="JBEDNP010000010">
    <property type="protein sequence ID" value="MEQ3540744.1"/>
    <property type="molecule type" value="Genomic_DNA"/>
</dbReference>
<reference evidence="8 9" key="1">
    <citation type="submission" date="2024-03" db="EMBL/GenBank/DDBJ databases">
        <title>Draft genome sequence of Pseudonocardia tropica JCM 19149.</title>
        <authorList>
            <person name="Butdee W."/>
            <person name="Duangmal K."/>
        </authorList>
    </citation>
    <scope>NUCLEOTIDE SEQUENCE [LARGE SCALE GENOMIC DNA]</scope>
    <source>
        <strain evidence="8 9">JCM 19149</strain>
    </source>
</reference>
<sequence length="98" mass="10573">MVELHPEATMAVAEEGCLFLPGAHRPLARPDFAVCRGLDHNGHTVVVRGTGTLARCLQHATDHLNGIVVEDHLSPGERSEPRRQHATVAADVPATWPT</sequence>
<dbReference type="Pfam" id="PF01327">
    <property type="entry name" value="Pep_deformylase"/>
    <property type="match status" value="1"/>
</dbReference>
<keyword evidence="2" id="KW-0479">Metal-binding</keyword>
<evidence type="ECO:0000256" key="4">
    <source>
        <dbReference type="ARBA" id="ARBA00022917"/>
    </source>
</evidence>
<keyword evidence="3" id="KW-0378">Hydrolase</keyword>
<keyword evidence="4" id="KW-0648">Protein biosynthesis</keyword>
<evidence type="ECO:0000256" key="2">
    <source>
        <dbReference type="ARBA" id="ARBA00022723"/>
    </source>
</evidence>
<dbReference type="InterPro" id="IPR023635">
    <property type="entry name" value="Peptide_deformylase"/>
</dbReference>